<dbReference type="PANTHER" id="PTHR15254">
    <property type="entry name" value="FANCONI ANEMIA GROUP G PROTEIN FAMILY MEMBER"/>
    <property type="match status" value="1"/>
</dbReference>
<accession>R0L794</accession>
<feature type="non-terminal residue" evidence="1">
    <location>
        <position position="1"/>
    </location>
</feature>
<name>R0L794_ANAPL</name>
<feature type="non-terminal residue" evidence="1">
    <location>
        <position position="46"/>
    </location>
</feature>
<dbReference type="GO" id="GO:0036297">
    <property type="term" value="P:interstrand cross-link repair"/>
    <property type="evidence" value="ECO:0007669"/>
    <property type="project" value="InterPro"/>
</dbReference>
<reference evidence="2" key="1">
    <citation type="journal article" date="2013" name="Nat. Genet.">
        <title>The duck genome and transcriptome provide insight into an avian influenza virus reservoir species.</title>
        <authorList>
            <person name="Huang Y."/>
            <person name="Li Y."/>
            <person name="Burt D.W."/>
            <person name="Chen H."/>
            <person name="Zhang Y."/>
            <person name="Qian W."/>
            <person name="Kim H."/>
            <person name="Gan S."/>
            <person name="Zhao Y."/>
            <person name="Li J."/>
            <person name="Yi K."/>
            <person name="Feng H."/>
            <person name="Zhu P."/>
            <person name="Li B."/>
            <person name="Liu Q."/>
            <person name="Fairley S."/>
            <person name="Magor K.E."/>
            <person name="Du Z."/>
            <person name="Hu X."/>
            <person name="Goodman L."/>
            <person name="Tafer H."/>
            <person name="Vignal A."/>
            <person name="Lee T."/>
            <person name="Kim K.W."/>
            <person name="Sheng Z."/>
            <person name="An Y."/>
            <person name="Searle S."/>
            <person name="Herrero J."/>
            <person name="Groenen M.A."/>
            <person name="Crooijmans R.P."/>
            <person name="Faraut T."/>
            <person name="Cai Q."/>
            <person name="Webster R.G."/>
            <person name="Aldridge J.R."/>
            <person name="Warren W.C."/>
            <person name="Bartschat S."/>
            <person name="Kehr S."/>
            <person name="Marz M."/>
            <person name="Stadler P.F."/>
            <person name="Smith J."/>
            <person name="Kraus R.H."/>
            <person name="Zhao Y."/>
            <person name="Ren L."/>
            <person name="Fei J."/>
            <person name="Morisson M."/>
            <person name="Kaiser P."/>
            <person name="Griffin D.K."/>
            <person name="Rao M."/>
            <person name="Pitel F."/>
            <person name="Wang J."/>
            <person name="Li N."/>
        </authorList>
    </citation>
    <scope>NUCLEOTIDE SEQUENCE [LARGE SCALE GENOMIC DNA]</scope>
</reference>
<dbReference type="InterPro" id="IPR039684">
    <property type="entry name" value="FANCG"/>
</dbReference>
<sequence>PRIPEAFLEAASALQQDGRHRDAITVCEEVISRTNDLIPRMLQVEE</sequence>
<evidence type="ECO:0000313" key="1">
    <source>
        <dbReference type="EMBL" id="EOB01469.1"/>
    </source>
</evidence>
<gene>
    <name evidence="1" type="ORF">Anapl_13566</name>
</gene>
<protein>
    <submittedName>
        <fullName evidence="1">Fanconi anemia group G protein-like protein</fullName>
    </submittedName>
</protein>
<dbReference type="PANTHER" id="PTHR15254:SF2">
    <property type="entry name" value="FANCONI ANEMIA GROUP G PROTEIN"/>
    <property type="match status" value="1"/>
</dbReference>
<organism evidence="1 2">
    <name type="scientific">Anas platyrhynchos</name>
    <name type="common">Mallard</name>
    <name type="synonym">Anas boschas</name>
    <dbReference type="NCBI Taxonomy" id="8839"/>
    <lineage>
        <taxon>Eukaryota</taxon>
        <taxon>Metazoa</taxon>
        <taxon>Chordata</taxon>
        <taxon>Craniata</taxon>
        <taxon>Vertebrata</taxon>
        <taxon>Euteleostomi</taxon>
        <taxon>Archelosauria</taxon>
        <taxon>Archosauria</taxon>
        <taxon>Dinosauria</taxon>
        <taxon>Saurischia</taxon>
        <taxon>Theropoda</taxon>
        <taxon>Coelurosauria</taxon>
        <taxon>Aves</taxon>
        <taxon>Neognathae</taxon>
        <taxon>Galloanserae</taxon>
        <taxon>Anseriformes</taxon>
        <taxon>Anatidae</taxon>
        <taxon>Anatinae</taxon>
        <taxon>Anas</taxon>
    </lineage>
</organism>
<dbReference type="GO" id="GO:0043240">
    <property type="term" value="C:Fanconi anaemia nuclear complex"/>
    <property type="evidence" value="ECO:0007669"/>
    <property type="project" value="InterPro"/>
</dbReference>
<dbReference type="EMBL" id="KB743089">
    <property type="protein sequence ID" value="EOB01469.1"/>
    <property type="molecule type" value="Genomic_DNA"/>
</dbReference>
<keyword evidence="2" id="KW-1185">Reference proteome</keyword>
<evidence type="ECO:0000313" key="2">
    <source>
        <dbReference type="Proteomes" id="UP000296049"/>
    </source>
</evidence>
<dbReference type="Proteomes" id="UP000296049">
    <property type="component" value="Unassembled WGS sequence"/>
</dbReference>
<proteinExistence type="predicted"/>
<dbReference type="AlphaFoldDB" id="R0L794"/>